<evidence type="ECO:0000256" key="6">
    <source>
        <dbReference type="ARBA" id="ARBA00023034"/>
    </source>
</evidence>
<dbReference type="SUPFAM" id="SSF64356">
    <property type="entry name" value="SNARE-like"/>
    <property type="match status" value="1"/>
</dbReference>
<organism evidence="12 13">
    <name type="scientific">Porphyridium purpureum</name>
    <name type="common">Red alga</name>
    <name type="synonym">Porphyridium cruentum</name>
    <dbReference type="NCBI Taxonomy" id="35688"/>
    <lineage>
        <taxon>Eukaryota</taxon>
        <taxon>Rhodophyta</taxon>
        <taxon>Bangiophyceae</taxon>
        <taxon>Porphyridiales</taxon>
        <taxon>Porphyridiaceae</taxon>
        <taxon>Porphyridium</taxon>
    </lineage>
</organism>
<dbReference type="EMBL" id="VRMN01000001">
    <property type="protein sequence ID" value="KAA8499113.1"/>
    <property type="molecule type" value="Genomic_DNA"/>
</dbReference>
<comment type="subcellular location">
    <subcellularLocation>
        <location evidence="2">Cytoplasmic vesicle</location>
        <location evidence="2">Clathrin-coated vesicle membrane</location>
    </subcellularLocation>
    <subcellularLocation>
        <location evidence="1">Golgi apparatus</location>
    </subcellularLocation>
</comment>
<evidence type="ECO:0000313" key="13">
    <source>
        <dbReference type="Proteomes" id="UP000324585"/>
    </source>
</evidence>
<reference evidence="13" key="1">
    <citation type="journal article" date="2019" name="Nat. Commun.">
        <title>Expansion of phycobilisome linker gene families in mesophilic red algae.</title>
        <authorList>
            <person name="Lee J."/>
            <person name="Kim D."/>
            <person name="Bhattacharya D."/>
            <person name="Yoon H.S."/>
        </authorList>
    </citation>
    <scope>NUCLEOTIDE SEQUENCE [LARGE SCALE GENOMIC DNA]</scope>
    <source>
        <strain evidence="13">CCMP 1328</strain>
    </source>
</reference>
<evidence type="ECO:0000256" key="5">
    <source>
        <dbReference type="ARBA" id="ARBA00022927"/>
    </source>
</evidence>
<accession>A0A5J4Z8F6</accession>
<keyword evidence="4 9" id="KW-0813">Transport</keyword>
<dbReference type="GO" id="GO:0030121">
    <property type="term" value="C:AP-1 adaptor complex"/>
    <property type="evidence" value="ECO:0007669"/>
    <property type="project" value="InterPro"/>
</dbReference>
<dbReference type="PANTHER" id="PTHR11753">
    <property type="entry name" value="ADAPTOR COMPLEXES SMALL SUBUNIT FAMILY"/>
    <property type="match status" value="1"/>
</dbReference>
<dbReference type="Pfam" id="PF01217">
    <property type="entry name" value="Clat_adaptor_s"/>
    <property type="match status" value="1"/>
</dbReference>
<evidence type="ECO:0000313" key="12">
    <source>
        <dbReference type="EMBL" id="KAA8499113.1"/>
    </source>
</evidence>
<keyword evidence="5 9" id="KW-0653">Protein transport</keyword>
<evidence type="ECO:0000256" key="2">
    <source>
        <dbReference type="ARBA" id="ARBA00004640"/>
    </source>
</evidence>
<keyword evidence="6" id="KW-0333">Golgi apparatus</keyword>
<dbReference type="AlphaFoldDB" id="A0A5J4Z8F6"/>
<dbReference type="Proteomes" id="UP000324585">
    <property type="component" value="Unassembled WGS sequence"/>
</dbReference>
<keyword evidence="7 9" id="KW-0472">Membrane</keyword>
<dbReference type="GO" id="GO:0035615">
    <property type="term" value="F:clathrin adaptor activity"/>
    <property type="evidence" value="ECO:0007669"/>
    <property type="project" value="InterPro"/>
</dbReference>
<comment type="caution">
    <text evidence="12">The sequence shown here is derived from an EMBL/GenBank/DDBJ whole genome shotgun (WGS) entry which is preliminary data.</text>
</comment>
<evidence type="ECO:0000259" key="11">
    <source>
        <dbReference type="Pfam" id="PF01217"/>
    </source>
</evidence>
<sequence>MIHFIILINRQGKLRLSKWYEPYSQKQRAQFVRDISHTVLPRTSKMCNVVELDEHKLVYKRYASLFFVASVSRDDNELLAIEMLHMYVEALDQYFGSVCELDLIFNMDIAHYVLDEVIVAGQLLEPNRRLVKEAVRAADILADPTKAPGGTRDVGSSAGSNPIR</sequence>
<dbReference type="InterPro" id="IPR022775">
    <property type="entry name" value="AP_mu_sigma_su"/>
</dbReference>
<dbReference type="InterPro" id="IPR044733">
    <property type="entry name" value="AP1_sigma"/>
</dbReference>
<evidence type="ECO:0000256" key="10">
    <source>
        <dbReference type="SAM" id="MobiDB-lite"/>
    </source>
</evidence>
<evidence type="ECO:0000256" key="9">
    <source>
        <dbReference type="PIRNR" id="PIRNR015588"/>
    </source>
</evidence>
<dbReference type="PIRSF" id="PIRSF015588">
    <property type="entry name" value="AP_complex_sigma"/>
    <property type="match status" value="1"/>
</dbReference>
<evidence type="ECO:0000256" key="4">
    <source>
        <dbReference type="ARBA" id="ARBA00022448"/>
    </source>
</evidence>
<dbReference type="InterPro" id="IPR016635">
    <property type="entry name" value="AP_complex_ssu"/>
</dbReference>
<protein>
    <recommendedName>
        <fullName evidence="9">AP complex subunit sigma</fullName>
    </recommendedName>
</protein>
<keyword evidence="8" id="KW-0968">Cytoplasmic vesicle</keyword>
<evidence type="ECO:0000256" key="3">
    <source>
        <dbReference type="ARBA" id="ARBA00006972"/>
    </source>
</evidence>
<evidence type="ECO:0000256" key="7">
    <source>
        <dbReference type="ARBA" id="ARBA00023136"/>
    </source>
</evidence>
<dbReference type="Gene3D" id="3.30.450.60">
    <property type="match status" value="1"/>
</dbReference>
<proteinExistence type="inferred from homology"/>
<feature type="domain" description="AP complex mu/sigma subunit" evidence="11">
    <location>
        <begin position="1"/>
        <end position="139"/>
    </location>
</feature>
<keyword evidence="13" id="KW-1185">Reference proteome</keyword>
<gene>
    <name evidence="12" type="ORF">FVE85_6698</name>
</gene>
<evidence type="ECO:0000256" key="8">
    <source>
        <dbReference type="ARBA" id="ARBA00023329"/>
    </source>
</evidence>
<name>A0A5J4Z8F6_PORPP</name>
<evidence type="ECO:0000256" key="1">
    <source>
        <dbReference type="ARBA" id="ARBA00004555"/>
    </source>
</evidence>
<dbReference type="CDD" id="cd14831">
    <property type="entry name" value="AP1_sigma"/>
    <property type="match status" value="1"/>
</dbReference>
<comment type="similarity">
    <text evidence="3 9">Belongs to the adaptor complexes small subunit family.</text>
</comment>
<dbReference type="GO" id="GO:0005829">
    <property type="term" value="C:cytosol"/>
    <property type="evidence" value="ECO:0007669"/>
    <property type="project" value="GOC"/>
</dbReference>
<dbReference type="FunFam" id="3.30.450.60:FF:000007">
    <property type="entry name" value="AP complex subunit sigma"/>
    <property type="match status" value="1"/>
</dbReference>
<dbReference type="InterPro" id="IPR011012">
    <property type="entry name" value="Longin-like_dom_sf"/>
</dbReference>
<feature type="region of interest" description="Disordered" evidence="10">
    <location>
        <begin position="144"/>
        <end position="164"/>
    </location>
</feature>
<dbReference type="OMA" id="KAYHILD"/>
<dbReference type="OrthoDB" id="371463at2759"/>
<dbReference type="GO" id="GO:0006886">
    <property type="term" value="P:intracellular protein transport"/>
    <property type="evidence" value="ECO:0007669"/>
    <property type="project" value="UniProtKB-UniRule"/>
</dbReference>
<dbReference type="GO" id="GO:0016482">
    <property type="term" value="P:cytosolic transport"/>
    <property type="evidence" value="ECO:0007669"/>
    <property type="project" value="UniProtKB-ARBA"/>
</dbReference>